<dbReference type="AlphaFoldDB" id="X0WXE4"/>
<sequence length="130" mass="15298">TIAFLVFLLSACLNVRIIENVKNPDRYFEKAYRQIEEIHLRYPDRERKPDAVHILIYEGKENKIIKVSTPIWLVNGCLDMGMWAAENESEIDFEDHYDFDLSEIKDLSRIGSGLLVEVEDEKNKILIWLK</sequence>
<accession>X0WXE4</accession>
<organism evidence="1">
    <name type="scientific">marine sediment metagenome</name>
    <dbReference type="NCBI Taxonomy" id="412755"/>
    <lineage>
        <taxon>unclassified sequences</taxon>
        <taxon>metagenomes</taxon>
        <taxon>ecological metagenomes</taxon>
    </lineage>
</organism>
<dbReference type="EMBL" id="BARS01030057">
    <property type="protein sequence ID" value="GAG17421.1"/>
    <property type="molecule type" value="Genomic_DNA"/>
</dbReference>
<gene>
    <name evidence="1" type="ORF">S01H1_46914</name>
</gene>
<evidence type="ECO:0000313" key="1">
    <source>
        <dbReference type="EMBL" id="GAG17421.1"/>
    </source>
</evidence>
<reference evidence="1" key="1">
    <citation type="journal article" date="2014" name="Front. Microbiol.">
        <title>High frequency of phylogenetically diverse reductive dehalogenase-homologous genes in deep subseafloor sedimentary metagenomes.</title>
        <authorList>
            <person name="Kawai M."/>
            <person name="Futagami T."/>
            <person name="Toyoda A."/>
            <person name="Takaki Y."/>
            <person name="Nishi S."/>
            <person name="Hori S."/>
            <person name="Arai W."/>
            <person name="Tsubouchi T."/>
            <person name="Morono Y."/>
            <person name="Uchiyama I."/>
            <person name="Ito T."/>
            <person name="Fujiyama A."/>
            <person name="Inagaki F."/>
            <person name="Takami H."/>
        </authorList>
    </citation>
    <scope>NUCLEOTIDE SEQUENCE</scope>
    <source>
        <strain evidence="1">Expedition CK06-06</strain>
    </source>
</reference>
<protein>
    <submittedName>
        <fullName evidence="1">Uncharacterized protein</fullName>
    </submittedName>
</protein>
<feature type="non-terminal residue" evidence="1">
    <location>
        <position position="1"/>
    </location>
</feature>
<comment type="caution">
    <text evidence="1">The sequence shown here is derived from an EMBL/GenBank/DDBJ whole genome shotgun (WGS) entry which is preliminary data.</text>
</comment>
<name>X0WXE4_9ZZZZ</name>
<proteinExistence type="predicted"/>